<dbReference type="STRING" id="5217.A0A4Q1BVM4"/>
<feature type="compositionally biased region" description="Basic and acidic residues" evidence="1">
    <location>
        <begin position="86"/>
        <end position="95"/>
    </location>
</feature>
<gene>
    <name evidence="2" type="ORF">M231_00538</name>
</gene>
<evidence type="ECO:0000256" key="1">
    <source>
        <dbReference type="SAM" id="MobiDB-lite"/>
    </source>
</evidence>
<protein>
    <submittedName>
        <fullName evidence="2">Uncharacterized protein</fullName>
    </submittedName>
</protein>
<dbReference type="VEuPathDB" id="FungiDB:TREMEDRAFT_20176"/>
<organism evidence="2 3">
    <name type="scientific">Tremella mesenterica</name>
    <name type="common">Jelly fungus</name>
    <dbReference type="NCBI Taxonomy" id="5217"/>
    <lineage>
        <taxon>Eukaryota</taxon>
        <taxon>Fungi</taxon>
        <taxon>Dikarya</taxon>
        <taxon>Basidiomycota</taxon>
        <taxon>Agaricomycotina</taxon>
        <taxon>Tremellomycetes</taxon>
        <taxon>Tremellales</taxon>
        <taxon>Tremellaceae</taxon>
        <taxon>Tremella</taxon>
    </lineage>
</organism>
<proteinExistence type="predicted"/>
<dbReference type="EMBL" id="SDIL01000003">
    <property type="protein sequence ID" value="RXK42181.1"/>
    <property type="molecule type" value="Genomic_DNA"/>
</dbReference>
<sequence>MAQGAHKLSSKANSGGRKDTGKMRKGKRVIAPKNKQRVQEAAQKRQLSAKINDSIEKQMVKAASGGKLTIMRGVGEVEPGAGKSSKSKDKPKGKK</sequence>
<name>A0A4Q1BVM4_TREME</name>
<feature type="region of interest" description="Disordered" evidence="1">
    <location>
        <begin position="1"/>
        <end position="50"/>
    </location>
</feature>
<dbReference type="Proteomes" id="UP000289152">
    <property type="component" value="Unassembled WGS sequence"/>
</dbReference>
<dbReference type="InterPro" id="IPR019034">
    <property type="entry name" value="UPF0390"/>
</dbReference>
<comment type="caution">
    <text evidence="2">The sequence shown here is derived from an EMBL/GenBank/DDBJ whole genome shotgun (WGS) entry which is preliminary data.</text>
</comment>
<accession>A0A4Q1BVM4</accession>
<dbReference type="OrthoDB" id="5239630at2759"/>
<feature type="compositionally biased region" description="Basic residues" evidence="1">
    <location>
        <begin position="23"/>
        <end position="36"/>
    </location>
</feature>
<dbReference type="AlphaFoldDB" id="A0A4Q1BVM4"/>
<dbReference type="InParanoid" id="A0A4Q1BVM4"/>
<keyword evidence="3" id="KW-1185">Reference proteome</keyword>
<evidence type="ECO:0000313" key="3">
    <source>
        <dbReference type="Proteomes" id="UP000289152"/>
    </source>
</evidence>
<dbReference type="Pfam" id="PF09495">
    <property type="entry name" value="DUF2462"/>
    <property type="match status" value="1"/>
</dbReference>
<reference evidence="2 3" key="1">
    <citation type="submission" date="2016-06" db="EMBL/GenBank/DDBJ databases">
        <title>Evolution of pathogenesis and genome organization in the Tremellales.</title>
        <authorList>
            <person name="Cuomo C."/>
            <person name="Litvintseva A."/>
            <person name="Heitman J."/>
            <person name="Chen Y."/>
            <person name="Sun S."/>
            <person name="Springer D."/>
            <person name="Dromer F."/>
            <person name="Young S."/>
            <person name="Zeng Q."/>
            <person name="Chapman S."/>
            <person name="Gujja S."/>
            <person name="Saif S."/>
            <person name="Birren B."/>
        </authorList>
    </citation>
    <scope>NUCLEOTIDE SEQUENCE [LARGE SCALE GENOMIC DNA]</scope>
    <source>
        <strain evidence="2 3">ATCC 28783</strain>
    </source>
</reference>
<evidence type="ECO:0000313" key="2">
    <source>
        <dbReference type="EMBL" id="RXK42181.1"/>
    </source>
</evidence>
<feature type="region of interest" description="Disordered" evidence="1">
    <location>
        <begin position="71"/>
        <end position="95"/>
    </location>
</feature>